<gene>
    <name evidence="2" type="ORF">RFM42_00970</name>
</gene>
<protein>
    <submittedName>
        <fullName evidence="2">Uncharacterized protein</fullName>
    </submittedName>
</protein>
<organism evidence="2 3">
    <name type="scientific">Mesorhizobium vachelliae</name>
    <dbReference type="NCBI Taxonomy" id="3072309"/>
    <lineage>
        <taxon>Bacteria</taxon>
        <taxon>Pseudomonadati</taxon>
        <taxon>Pseudomonadota</taxon>
        <taxon>Alphaproteobacteria</taxon>
        <taxon>Hyphomicrobiales</taxon>
        <taxon>Phyllobacteriaceae</taxon>
        <taxon>Mesorhizobium</taxon>
    </lineage>
</organism>
<dbReference type="EMBL" id="JAVIIQ010000001">
    <property type="protein sequence ID" value="MDX8529530.1"/>
    <property type="molecule type" value="Genomic_DNA"/>
</dbReference>
<evidence type="ECO:0000313" key="2">
    <source>
        <dbReference type="EMBL" id="MDX8529530.1"/>
    </source>
</evidence>
<proteinExistence type="predicted"/>
<evidence type="ECO:0000256" key="1">
    <source>
        <dbReference type="SAM" id="MobiDB-lite"/>
    </source>
</evidence>
<evidence type="ECO:0000313" key="3">
    <source>
        <dbReference type="Proteomes" id="UP001285154"/>
    </source>
</evidence>
<keyword evidence="3" id="KW-1185">Reference proteome</keyword>
<name>A0ABU4ZVU6_9HYPH</name>
<accession>A0ABU4ZVU6</accession>
<feature type="region of interest" description="Disordered" evidence="1">
    <location>
        <begin position="31"/>
        <end position="55"/>
    </location>
</feature>
<feature type="compositionally biased region" description="Basic and acidic residues" evidence="1">
    <location>
        <begin position="31"/>
        <end position="42"/>
    </location>
</feature>
<comment type="caution">
    <text evidence="2">The sequence shown here is derived from an EMBL/GenBank/DDBJ whole genome shotgun (WGS) entry which is preliminary data.</text>
</comment>
<reference evidence="2 3" key="1">
    <citation type="submission" date="2023-08" db="EMBL/GenBank/DDBJ databases">
        <title>Implementing the SeqCode for naming new Mesorhizobium species isolated from Vachellia karroo root nodules.</title>
        <authorList>
            <person name="Van Lill M."/>
        </authorList>
    </citation>
    <scope>NUCLEOTIDE SEQUENCE [LARGE SCALE GENOMIC DNA]</scope>
    <source>
        <strain evidence="2 3">VK25D</strain>
    </source>
</reference>
<dbReference type="Proteomes" id="UP001285154">
    <property type="component" value="Unassembled WGS sequence"/>
</dbReference>
<sequence>MKAAKLIREGILAGLPGLAVLAMNFRHRQRQDQITEKTREVARASSTSRRKDGMR</sequence>